<dbReference type="GO" id="GO:1901605">
    <property type="term" value="P:alpha-amino acid metabolic process"/>
    <property type="evidence" value="ECO:0007669"/>
    <property type="project" value="TreeGrafter"/>
</dbReference>
<accession>A0A7S2SIX7</accession>
<dbReference type="AlphaFoldDB" id="A0A7S2SIX7"/>
<evidence type="ECO:0000256" key="2">
    <source>
        <dbReference type="ARBA" id="ARBA00007441"/>
    </source>
</evidence>
<feature type="domain" description="Aminotransferase class I/classII large" evidence="7">
    <location>
        <begin position="71"/>
        <end position="414"/>
    </location>
</feature>
<keyword evidence="5" id="KW-0808">Transferase</keyword>
<dbReference type="InterPro" id="IPR015424">
    <property type="entry name" value="PyrdxlP-dep_Trfase"/>
</dbReference>
<keyword evidence="6" id="KW-0663">Pyridoxal phosphate</keyword>
<dbReference type="FunFam" id="3.40.640.10:FF:000053">
    <property type="entry name" value="Aminotransferase, class I"/>
    <property type="match status" value="1"/>
</dbReference>
<evidence type="ECO:0000256" key="5">
    <source>
        <dbReference type="ARBA" id="ARBA00022679"/>
    </source>
</evidence>
<sequence>MKMANKWGHLFTKRSSLRQPSAIRALMPYLSRPGTISLGGGMPNSSTFPIAGIKIELKDGSQVSVANVDQALQYSGSNGISQFVEYLDELQRTVHKHPHAEEQSILVSTGSQDALTKTFDLFLDQGDSLLLEEFTYSGSLAYLAPMDLNLVSVKTDSGGILPSSLDSIMKNWSTAGLGKKKPRILYTIPTGSNPTGISIDLQRRKDLYAVAKKHDLLILEDDPYYYLQFGEKRQPSLYSMDTDDRVIRFDSFSKVLSSGLRLGFVTGPKQVVDQLNLHMQSTSLHTSGVSQSVALALCESWKEKNNGEWVQGFEKHLVTVVDFYRKQRSLMSDCLDRHLAGLCEWKLPDAGMFVWVKMPDGFSTAAFAKMLVEVEGVLVVAGQNFSPSGEDIPYIRLSFSTASKESMDEALSRFANMFNEVYINQ</sequence>
<dbReference type="InterPro" id="IPR015421">
    <property type="entry name" value="PyrdxlP-dep_Trfase_major"/>
</dbReference>
<comment type="subunit">
    <text evidence="3">Homodimer.</text>
</comment>
<evidence type="ECO:0000256" key="4">
    <source>
        <dbReference type="ARBA" id="ARBA00022576"/>
    </source>
</evidence>
<evidence type="ECO:0000256" key="3">
    <source>
        <dbReference type="ARBA" id="ARBA00011738"/>
    </source>
</evidence>
<comment type="similarity">
    <text evidence="2">Belongs to the class-I pyridoxal-phosphate-dependent aminotransferase family.</text>
</comment>
<dbReference type="GO" id="GO:0030170">
    <property type="term" value="F:pyridoxal phosphate binding"/>
    <property type="evidence" value="ECO:0007669"/>
    <property type="project" value="InterPro"/>
</dbReference>
<dbReference type="EMBL" id="HBHK01022703">
    <property type="protein sequence ID" value="CAD9700770.1"/>
    <property type="molecule type" value="Transcribed_RNA"/>
</dbReference>
<organism evidence="8">
    <name type="scientific">Mucochytrium quahogii</name>
    <dbReference type="NCBI Taxonomy" id="96639"/>
    <lineage>
        <taxon>Eukaryota</taxon>
        <taxon>Sar</taxon>
        <taxon>Stramenopiles</taxon>
        <taxon>Bigyra</taxon>
        <taxon>Labyrinthulomycetes</taxon>
        <taxon>Thraustochytrida</taxon>
        <taxon>Thraustochytriidae</taxon>
        <taxon>Mucochytrium</taxon>
    </lineage>
</organism>
<dbReference type="GO" id="GO:0008483">
    <property type="term" value="F:transaminase activity"/>
    <property type="evidence" value="ECO:0007669"/>
    <property type="project" value="UniProtKB-KW"/>
</dbReference>
<dbReference type="InterPro" id="IPR050859">
    <property type="entry name" value="Class-I_PLP-dep_aminotransf"/>
</dbReference>
<keyword evidence="4" id="KW-0032">Aminotransferase</keyword>
<comment type="cofactor">
    <cofactor evidence="1">
        <name>pyridoxal 5'-phosphate</name>
        <dbReference type="ChEBI" id="CHEBI:597326"/>
    </cofactor>
</comment>
<dbReference type="InterPro" id="IPR004839">
    <property type="entry name" value="Aminotransferase_I/II_large"/>
</dbReference>
<dbReference type="CDD" id="cd00609">
    <property type="entry name" value="AAT_like"/>
    <property type="match status" value="1"/>
</dbReference>
<protein>
    <recommendedName>
        <fullName evidence="7">Aminotransferase class I/classII large domain-containing protein</fullName>
    </recommendedName>
</protein>
<dbReference type="PANTHER" id="PTHR42790">
    <property type="entry name" value="AMINOTRANSFERASE"/>
    <property type="match status" value="1"/>
</dbReference>
<dbReference type="SUPFAM" id="SSF53383">
    <property type="entry name" value="PLP-dependent transferases"/>
    <property type="match status" value="1"/>
</dbReference>
<dbReference type="Gene3D" id="3.40.640.10">
    <property type="entry name" value="Type I PLP-dependent aspartate aminotransferase-like (Major domain)"/>
    <property type="match status" value="1"/>
</dbReference>
<evidence type="ECO:0000259" key="7">
    <source>
        <dbReference type="Pfam" id="PF00155"/>
    </source>
</evidence>
<reference evidence="8" key="1">
    <citation type="submission" date="2021-01" db="EMBL/GenBank/DDBJ databases">
        <authorList>
            <person name="Corre E."/>
            <person name="Pelletier E."/>
            <person name="Niang G."/>
            <person name="Scheremetjew M."/>
            <person name="Finn R."/>
            <person name="Kale V."/>
            <person name="Holt S."/>
            <person name="Cochrane G."/>
            <person name="Meng A."/>
            <person name="Brown T."/>
            <person name="Cohen L."/>
        </authorList>
    </citation>
    <scope>NUCLEOTIDE SEQUENCE</scope>
    <source>
        <strain evidence="8">NY070348D</strain>
    </source>
</reference>
<proteinExistence type="inferred from homology"/>
<dbReference type="PANTHER" id="PTHR42790:SF19">
    <property type="entry name" value="KYNURENINE_ALPHA-AMINOADIPATE AMINOTRANSFERASE, MITOCHONDRIAL"/>
    <property type="match status" value="1"/>
</dbReference>
<gene>
    <name evidence="8" type="ORF">QSP1433_LOCUS14350</name>
</gene>
<evidence type="ECO:0000256" key="6">
    <source>
        <dbReference type="ARBA" id="ARBA00022898"/>
    </source>
</evidence>
<dbReference type="Pfam" id="PF00155">
    <property type="entry name" value="Aminotran_1_2"/>
    <property type="match status" value="1"/>
</dbReference>
<evidence type="ECO:0000313" key="8">
    <source>
        <dbReference type="EMBL" id="CAD9700770.1"/>
    </source>
</evidence>
<name>A0A7S2SIX7_9STRA</name>
<evidence type="ECO:0000256" key="1">
    <source>
        <dbReference type="ARBA" id="ARBA00001933"/>
    </source>
</evidence>